<sequence>MDRLLENTVERLVERAGTSYFGKYRGTVTAIDDPEDQCRIRATVPAVLGEHACGWALPAAPFAGDGHGMVLLPRVGSGVWIEFEAGRLDHPIWSGAWWAGGQRPEPKGAGVRVIVSERGHKVVLDDDANEVRISHGDEALAKTITLTASEIIITCGACEIRLSNEAISLNNGLIKVGLAGVSLVNGAMSFGVPPT</sequence>
<reference evidence="3" key="1">
    <citation type="submission" date="2015-05" db="EMBL/GenBank/DDBJ databases">
        <title>Draft genome sequencing of a biphenyl-degrading bacterium, Pseudomonas balearica KF707 (=NBRC110670).</title>
        <authorList>
            <person name="Kimura N."/>
            <person name="Hirose J."/>
            <person name="Watanabe T."/>
            <person name="Suenaga H."/>
            <person name="Fujihara H."/>
            <person name="Noguchi M."/>
            <person name="Hashimoto M."/>
            <person name="Shimodaira J."/>
            <person name="Tsuchikane K."/>
            <person name="Hosoyama A."/>
            <person name="Yamazoe A."/>
            <person name="Fujita N."/>
            <person name="Furukawa K."/>
        </authorList>
    </citation>
    <scope>NUCLEOTIDE SEQUENCE [LARGE SCALE GENOMIC DNA]</scope>
    <source>
        <strain evidence="3">DSM 10086 / NBRC 110670 / KF707</strain>
    </source>
</reference>
<dbReference type="EMBL" id="AP014862">
    <property type="protein sequence ID" value="BAU75943.1"/>
    <property type="molecule type" value="Genomic_DNA"/>
</dbReference>
<proteinExistence type="predicted"/>
<evidence type="ECO:0000313" key="3">
    <source>
        <dbReference type="Proteomes" id="UP000218554"/>
    </source>
</evidence>
<organism evidence="2 3">
    <name type="scientific">Metapseudomonas furukawaii</name>
    <name type="common">Pseudomonas furukawaii</name>
    <dbReference type="NCBI Taxonomy" id="1149133"/>
    <lineage>
        <taxon>Bacteria</taxon>
        <taxon>Pseudomonadati</taxon>
        <taxon>Pseudomonadota</taxon>
        <taxon>Gammaproteobacteria</taxon>
        <taxon>Pseudomonadales</taxon>
        <taxon>Pseudomonadaceae</taxon>
        <taxon>Metapseudomonas</taxon>
    </lineage>
</organism>
<reference evidence="2 3" key="2">
    <citation type="journal article" date="2017" name="Int. J. Syst. Evol. Microbiol.">
        <title>Pseudomonas furukawaii sp. nov., a polychlorinated biphenyl-degrading bacterium isolated from biphenyl-contaminated soil in Japan.</title>
        <authorList>
            <person name="Kimura N."/>
            <person name="Watanabe T."/>
            <person name="Suenaga H."/>
            <person name="Fujihara H."/>
            <person name="Futagami T."/>
            <person name="Goto M."/>
            <person name="Hanada S."/>
            <person name="Hirose J."/>
        </authorList>
    </citation>
    <scope>NUCLEOTIDE SEQUENCE [LARGE SCALE GENOMIC DNA]</scope>
    <source>
        <strain evidence="3">DSM 10086 / NBRC 110670 / KF707</strain>
    </source>
</reference>
<feature type="domain" description="Gp5/Type VI secretion system Vgr protein OB-fold" evidence="1">
    <location>
        <begin position="24"/>
        <end position="98"/>
    </location>
</feature>
<dbReference type="Gene3D" id="2.40.50.230">
    <property type="entry name" value="Gp5 N-terminal domain"/>
    <property type="match status" value="1"/>
</dbReference>
<accession>A0AAD1FHZ8</accession>
<keyword evidence="3" id="KW-1185">Reference proteome</keyword>
<dbReference type="Pfam" id="PF04717">
    <property type="entry name" value="Phage_base_V"/>
    <property type="match status" value="1"/>
</dbReference>
<dbReference type="RefSeq" id="WP_003450423.1">
    <property type="nucleotide sequence ID" value="NZ_AJMR01000110.1"/>
</dbReference>
<dbReference type="AlphaFoldDB" id="A0AAD1FHZ8"/>
<protein>
    <submittedName>
        <fullName evidence="2">VgrG protein</fullName>
    </submittedName>
</protein>
<evidence type="ECO:0000259" key="1">
    <source>
        <dbReference type="Pfam" id="PF04717"/>
    </source>
</evidence>
<dbReference type="Proteomes" id="UP000218554">
    <property type="component" value="Chromosome"/>
</dbReference>
<gene>
    <name evidence="2" type="ORF">KF707C_42550</name>
</gene>
<dbReference type="SUPFAM" id="SSF69255">
    <property type="entry name" value="gp5 N-terminal domain-like"/>
    <property type="match status" value="1"/>
</dbReference>
<dbReference type="InterPro" id="IPR037026">
    <property type="entry name" value="Vgr_OB-fold_dom_sf"/>
</dbReference>
<name>A0AAD1FHZ8_METFU</name>
<dbReference type="InterPro" id="IPR006531">
    <property type="entry name" value="Gp5/Vgr_OB"/>
</dbReference>
<evidence type="ECO:0000313" key="2">
    <source>
        <dbReference type="EMBL" id="BAU75943.1"/>
    </source>
</evidence>
<dbReference type="KEGG" id="pfuw:KF707C_42550"/>